<dbReference type="SUPFAM" id="SSF52833">
    <property type="entry name" value="Thioredoxin-like"/>
    <property type="match status" value="1"/>
</dbReference>
<accession>A0A1G2QGP4</accession>
<gene>
    <name evidence="1" type="ORF">A2589_01575</name>
</gene>
<dbReference type="STRING" id="1802439.A2589_01575"/>
<evidence type="ECO:0008006" key="3">
    <source>
        <dbReference type="Google" id="ProtNLM"/>
    </source>
</evidence>
<comment type="caution">
    <text evidence="1">The sequence shown here is derived from an EMBL/GenBank/DDBJ whole genome shotgun (WGS) entry which is preliminary data.</text>
</comment>
<name>A0A1G2QGP4_9BACT</name>
<organism evidence="1 2">
    <name type="scientific">Candidatus Vogelbacteria bacterium RIFOXYD1_FULL_46_19</name>
    <dbReference type="NCBI Taxonomy" id="1802439"/>
    <lineage>
        <taxon>Bacteria</taxon>
        <taxon>Candidatus Vogeliibacteriota</taxon>
    </lineage>
</organism>
<sequence>MPYRRHISLMTLLLVISAIVVAGGLGYLNHLERDISAARLLVTGLAAAAISSSSVNDDLTTTQVTVRETSTDEEESNDQWLSPELGRFLDYDPSLMTGGNYEQRVLFFYAAWDPLGRSLVKELTVNEDQIPPHILILKIDFDSRLSLRKKYGVESENTVVKVNHQGQVVGKQPAADFVKSLLSSVEVDS</sequence>
<dbReference type="Proteomes" id="UP000177838">
    <property type="component" value="Unassembled WGS sequence"/>
</dbReference>
<dbReference type="EMBL" id="MHTK01000006">
    <property type="protein sequence ID" value="OHA59533.1"/>
    <property type="molecule type" value="Genomic_DNA"/>
</dbReference>
<protein>
    <recommendedName>
        <fullName evidence="3">Thioredoxin domain-containing protein</fullName>
    </recommendedName>
</protein>
<dbReference type="Gene3D" id="3.40.30.10">
    <property type="entry name" value="Glutaredoxin"/>
    <property type="match status" value="1"/>
</dbReference>
<evidence type="ECO:0000313" key="2">
    <source>
        <dbReference type="Proteomes" id="UP000177838"/>
    </source>
</evidence>
<proteinExistence type="predicted"/>
<evidence type="ECO:0000313" key="1">
    <source>
        <dbReference type="EMBL" id="OHA59533.1"/>
    </source>
</evidence>
<dbReference type="AlphaFoldDB" id="A0A1G2QGP4"/>
<reference evidence="1 2" key="1">
    <citation type="journal article" date="2016" name="Nat. Commun.">
        <title>Thousands of microbial genomes shed light on interconnected biogeochemical processes in an aquifer system.</title>
        <authorList>
            <person name="Anantharaman K."/>
            <person name="Brown C.T."/>
            <person name="Hug L.A."/>
            <person name="Sharon I."/>
            <person name="Castelle C.J."/>
            <person name="Probst A.J."/>
            <person name="Thomas B.C."/>
            <person name="Singh A."/>
            <person name="Wilkins M.J."/>
            <person name="Karaoz U."/>
            <person name="Brodie E.L."/>
            <person name="Williams K.H."/>
            <person name="Hubbard S.S."/>
            <person name="Banfield J.F."/>
        </authorList>
    </citation>
    <scope>NUCLEOTIDE SEQUENCE [LARGE SCALE GENOMIC DNA]</scope>
</reference>
<dbReference type="InterPro" id="IPR036249">
    <property type="entry name" value="Thioredoxin-like_sf"/>
</dbReference>